<dbReference type="CDD" id="cd02432">
    <property type="entry name" value="Nodulin-21_like_1"/>
    <property type="match status" value="1"/>
</dbReference>
<dbReference type="InterPro" id="IPR008217">
    <property type="entry name" value="Ccc1_fam"/>
</dbReference>
<evidence type="ECO:0000256" key="3">
    <source>
        <dbReference type="ARBA" id="ARBA00022989"/>
    </source>
</evidence>
<feature type="transmembrane region" description="Helical" evidence="5">
    <location>
        <begin position="177"/>
        <end position="197"/>
    </location>
</feature>
<accession>E6X7Q4</accession>
<proteinExistence type="predicted"/>
<evidence type="ECO:0008006" key="8">
    <source>
        <dbReference type="Google" id="ProtNLM"/>
    </source>
</evidence>
<keyword evidence="4 5" id="KW-0472">Membrane</keyword>
<feature type="transmembrane region" description="Helical" evidence="5">
    <location>
        <begin position="148"/>
        <end position="171"/>
    </location>
</feature>
<dbReference type="GO" id="GO:0012505">
    <property type="term" value="C:endomembrane system"/>
    <property type="evidence" value="ECO:0007669"/>
    <property type="project" value="UniProtKB-SubCell"/>
</dbReference>
<reference evidence="6 7" key="1">
    <citation type="journal article" date="2010" name="Stand. Genomic Sci.">
        <title>Complete genome sequence of Cellulophaga algicola type strain (IC166).</title>
        <authorList>
            <person name="Abt B."/>
            <person name="Lu M."/>
            <person name="Misra M."/>
            <person name="Han C."/>
            <person name="Nolan M."/>
            <person name="Lucas S."/>
            <person name="Hammon N."/>
            <person name="Deshpande S."/>
            <person name="Cheng J.F."/>
            <person name="Tapia R."/>
            <person name="Goodwin L."/>
            <person name="Pitluck S."/>
            <person name="Liolios K."/>
            <person name="Pagani I."/>
            <person name="Ivanova N."/>
            <person name="Mavromatis K."/>
            <person name="Ovchinikova G."/>
            <person name="Pati A."/>
            <person name="Chen A."/>
            <person name="Palaniappan K."/>
            <person name="Land M."/>
            <person name="Hauser L."/>
            <person name="Chang Y.J."/>
            <person name="Jeffries C.D."/>
            <person name="Detter J.C."/>
            <person name="Brambilla E."/>
            <person name="Rohde M."/>
            <person name="Tindall B.J."/>
            <person name="Goker M."/>
            <person name="Woyke T."/>
            <person name="Bristow J."/>
            <person name="Eisen J.A."/>
            <person name="Markowitz V."/>
            <person name="Hugenholtz P."/>
            <person name="Kyrpides N.C."/>
            <person name="Klenk H.P."/>
            <person name="Lapidus A."/>
        </authorList>
    </citation>
    <scope>NUCLEOTIDE SEQUENCE [LARGE SCALE GENOMIC DNA]</scope>
    <source>
        <strain evidence="7">DSM 14237 / IC166 / ACAM 630</strain>
    </source>
</reference>
<dbReference type="AlphaFoldDB" id="E6X7Q4"/>
<feature type="transmembrane region" description="Helical" evidence="5">
    <location>
        <begin position="209"/>
        <end position="227"/>
    </location>
</feature>
<comment type="subcellular location">
    <subcellularLocation>
        <location evidence="1">Endomembrane system</location>
        <topology evidence="1">Multi-pass membrane protein</topology>
    </subcellularLocation>
</comment>
<name>E6X7Q4_CELAD</name>
<organism evidence="6 7">
    <name type="scientific">Cellulophaga algicola (strain DSM 14237 / IC166 / ACAM 630)</name>
    <dbReference type="NCBI Taxonomy" id="688270"/>
    <lineage>
        <taxon>Bacteria</taxon>
        <taxon>Pseudomonadati</taxon>
        <taxon>Bacteroidota</taxon>
        <taxon>Flavobacteriia</taxon>
        <taxon>Flavobacteriales</taxon>
        <taxon>Flavobacteriaceae</taxon>
        <taxon>Cellulophaga</taxon>
    </lineage>
</organism>
<gene>
    <name evidence="6" type="ordered locus">Celal_3500</name>
</gene>
<evidence type="ECO:0000313" key="7">
    <source>
        <dbReference type="Proteomes" id="UP000008634"/>
    </source>
</evidence>
<feature type="transmembrane region" description="Helical" evidence="5">
    <location>
        <begin position="21"/>
        <end position="42"/>
    </location>
</feature>
<dbReference type="EMBL" id="CP002453">
    <property type="protein sequence ID" value="ADV50764.1"/>
    <property type="molecule type" value="Genomic_DNA"/>
</dbReference>
<dbReference type="HOGENOM" id="CLU_038957_3_0_10"/>
<keyword evidence="2 5" id="KW-0812">Transmembrane</keyword>
<sequence>MDAQNTEKHYIKRSGWLRAGVLGANDGILSTASIIIGVAAASSTREPVLVAGVAGLVAGALSMAAGEYVSVSSQTDVEKSDLAREQQELIDTPEEELLELAKIYEERGLKVETALEVAIQLTAHNALEAHARDELGIHEMTEAKPLQAAISSGIAFTVGGFLPVLVAFIAPLNRMEYLQYVSAILFLAILGIVAARAGGSNPTKVVLRITFWGTLAMGLTAFIGHLFNINIA</sequence>
<dbReference type="PANTHER" id="PTHR31851">
    <property type="entry name" value="FE(2+)/MN(2+) TRANSPORTER PCL1"/>
    <property type="match status" value="1"/>
</dbReference>
<dbReference type="Proteomes" id="UP000008634">
    <property type="component" value="Chromosome"/>
</dbReference>
<dbReference type="KEGG" id="cao:Celal_3500"/>
<dbReference type="GO" id="GO:0030026">
    <property type="term" value="P:intracellular manganese ion homeostasis"/>
    <property type="evidence" value="ECO:0007669"/>
    <property type="project" value="InterPro"/>
</dbReference>
<evidence type="ECO:0000256" key="5">
    <source>
        <dbReference type="SAM" id="Phobius"/>
    </source>
</evidence>
<evidence type="ECO:0000256" key="1">
    <source>
        <dbReference type="ARBA" id="ARBA00004127"/>
    </source>
</evidence>
<keyword evidence="7" id="KW-1185">Reference proteome</keyword>
<dbReference type="STRING" id="688270.Celal_3500"/>
<dbReference type="eggNOG" id="COG1814">
    <property type="taxonomic scope" value="Bacteria"/>
</dbReference>
<protein>
    <recommendedName>
        <fullName evidence="8">VIT family protein</fullName>
    </recommendedName>
</protein>
<evidence type="ECO:0000256" key="4">
    <source>
        <dbReference type="ARBA" id="ARBA00023136"/>
    </source>
</evidence>
<evidence type="ECO:0000313" key="6">
    <source>
        <dbReference type="EMBL" id="ADV50764.1"/>
    </source>
</evidence>
<feature type="transmembrane region" description="Helical" evidence="5">
    <location>
        <begin position="48"/>
        <end position="69"/>
    </location>
</feature>
<evidence type="ECO:0000256" key="2">
    <source>
        <dbReference type="ARBA" id="ARBA00022692"/>
    </source>
</evidence>
<dbReference type="GO" id="GO:0005384">
    <property type="term" value="F:manganese ion transmembrane transporter activity"/>
    <property type="evidence" value="ECO:0007669"/>
    <property type="project" value="InterPro"/>
</dbReference>
<dbReference type="OrthoDB" id="188924at2"/>
<dbReference type="Pfam" id="PF01988">
    <property type="entry name" value="VIT1"/>
    <property type="match status" value="1"/>
</dbReference>
<keyword evidence="3 5" id="KW-1133">Transmembrane helix</keyword>
<dbReference type="RefSeq" id="WP_013552215.1">
    <property type="nucleotide sequence ID" value="NC_014934.1"/>
</dbReference>